<reference evidence="4 5" key="1">
    <citation type="submission" date="2015-01" db="EMBL/GenBank/DDBJ databases">
        <title>The Genome Sequence of Rhinocladiella mackenzie CBS 650.93.</title>
        <authorList>
            <consortium name="The Broad Institute Genomics Platform"/>
            <person name="Cuomo C."/>
            <person name="de Hoog S."/>
            <person name="Gorbushina A."/>
            <person name="Stielow B."/>
            <person name="Teixiera M."/>
            <person name="Abouelleil A."/>
            <person name="Chapman S.B."/>
            <person name="Priest M."/>
            <person name="Young S.K."/>
            <person name="Wortman J."/>
            <person name="Nusbaum C."/>
            <person name="Birren B."/>
        </authorList>
    </citation>
    <scope>NUCLEOTIDE SEQUENCE [LARGE SCALE GENOMIC DNA]</scope>
    <source>
        <strain evidence="4 5">CBS 650.93</strain>
    </source>
</reference>
<dbReference type="STRING" id="1442369.A0A0D2FQU1"/>
<protein>
    <submittedName>
        <fullName evidence="4">Rhinocladiella mackenziei CBS 650.93 unplaced genomic scaffold supercont1.4, whole genome shotgun sequence</fullName>
    </submittedName>
</protein>
<gene>
    <name evidence="4" type="ORF">Z518_05397</name>
</gene>
<keyword evidence="5" id="KW-1185">Reference proteome</keyword>
<keyword evidence="3" id="KW-0560">Oxidoreductase</keyword>
<dbReference type="OrthoDB" id="47007at2759"/>
<dbReference type="AlphaFoldDB" id="A0A0D2FQU1"/>
<dbReference type="PROSITE" id="PS00061">
    <property type="entry name" value="ADH_SHORT"/>
    <property type="match status" value="1"/>
</dbReference>
<proteinExistence type="inferred from homology"/>
<keyword evidence="2" id="KW-0521">NADP</keyword>
<dbReference type="PRINTS" id="PR00080">
    <property type="entry name" value="SDRFAMILY"/>
</dbReference>
<dbReference type="RefSeq" id="XP_013271663.1">
    <property type="nucleotide sequence ID" value="XM_013416209.1"/>
</dbReference>
<evidence type="ECO:0000256" key="2">
    <source>
        <dbReference type="ARBA" id="ARBA00022857"/>
    </source>
</evidence>
<dbReference type="Gene3D" id="3.40.50.720">
    <property type="entry name" value="NAD(P)-binding Rossmann-like Domain"/>
    <property type="match status" value="1"/>
</dbReference>
<dbReference type="EMBL" id="KN847478">
    <property type="protein sequence ID" value="KIX04527.1"/>
    <property type="molecule type" value="Genomic_DNA"/>
</dbReference>
<dbReference type="Proteomes" id="UP000053617">
    <property type="component" value="Unassembled WGS sequence"/>
</dbReference>
<dbReference type="PRINTS" id="PR00081">
    <property type="entry name" value="GDHRDH"/>
</dbReference>
<dbReference type="GO" id="GO:0016491">
    <property type="term" value="F:oxidoreductase activity"/>
    <property type="evidence" value="ECO:0007669"/>
    <property type="project" value="UniProtKB-KW"/>
</dbReference>
<dbReference type="PANTHER" id="PTHR43639:SF1">
    <property type="entry name" value="SHORT-CHAIN DEHYDROGENASE_REDUCTASE FAMILY PROTEIN"/>
    <property type="match status" value="1"/>
</dbReference>
<evidence type="ECO:0000313" key="4">
    <source>
        <dbReference type="EMBL" id="KIX04527.1"/>
    </source>
</evidence>
<dbReference type="Pfam" id="PF13561">
    <property type="entry name" value="adh_short_C2"/>
    <property type="match status" value="1"/>
</dbReference>
<dbReference type="InterPro" id="IPR036291">
    <property type="entry name" value="NAD(P)-bd_dom_sf"/>
</dbReference>
<dbReference type="VEuPathDB" id="FungiDB:Z518_05397"/>
<dbReference type="SUPFAM" id="SSF51735">
    <property type="entry name" value="NAD(P)-binding Rossmann-fold domains"/>
    <property type="match status" value="1"/>
</dbReference>
<dbReference type="InterPro" id="IPR020904">
    <property type="entry name" value="Sc_DH/Rdtase_CS"/>
</dbReference>
<evidence type="ECO:0000256" key="3">
    <source>
        <dbReference type="ARBA" id="ARBA00023002"/>
    </source>
</evidence>
<sequence length="260" mass="27146">MTADTLSLAGKVAIVTGSGRENGIGAGIVAALARSGAAVTINYVSDSVTKRAHSVADKIKADGGRVTVVQTTVDTPEGALFLVQETLKAFETDRIDILVNNAGTGFAGETLHVKPEEITKTFDVNVKAPVFMAQATVPHMPPGSRVINVSSTASKLGLHDIPVYGASKAALDSLTWSWAKEWGRSRGITVNAVAPGPVVTDIVPPDVADQLMKPQRDITRAADRFGTAEDIADAVLLLASEKARWITGQYISVSGGITGN</sequence>
<dbReference type="GeneID" id="25293468"/>
<comment type="similarity">
    <text evidence="1">Belongs to the short-chain dehydrogenases/reductases (SDR) family.</text>
</comment>
<dbReference type="HOGENOM" id="CLU_010194_1_3_1"/>
<dbReference type="PANTHER" id="PTHR43639">
    <property type="entry name" value="OXIDOREDUCTASE, SHORT-CHAIN DEHYDROGENASE/REDUCTASE FAMILY (AFU_ORTHOLOGUE AFUA_5G02870)"/>
    <property type="match status" value="1"/>
</dbReference>
<dbReference type="InterPro" id="IPR002347">
    <property type="entry name" value="SDR_fam"/>
</dbReference>
<dbReference type="FunFam" id="3.40.50.720:FF:000084">
    <property type="entry name" value="Short-chain dehydrogenase reductase"/>
    <property type="match status" value="1"/>
</dbReference>
<accession>A0A0D2FQU1</accession>
<dbReference type="CDD" id="cd05233">
    <property type="entry name" value="SDR_c"/>
    <property type="match status" value="1"/>
</dbReference>
<evidence type="ECO:0000256" key="1">
    <source>
        <dbReference type="ARBA" id="ARBA00006484"/>
    </source>
</evidence>
<name>A0A0D2FQU1_9EURO</name>
<organism evidence="4 5">
    <name type="scientific">Rhinocladiella mackenziei CBS 650.93</name>
    <dbReference type="NCBI Taxonomy" id="1442369"/>
    <lineage>
        <taxon>Eukaryota</taxon>
        <taxon>Fungi</taxon>
        <taxon>Dikarya</taxon>
        <taxon>Ascomycota</taxon>
        <taxon>Pezizomycotina</taxon>
        <taxon>Eurotiomycetes</taxon>
        <taxon>Chaetothyriomycetidae</taxon>
        <taxon>Chaetothyriales</taxon>
        <taxon>Herpotrichiellaceae</taxon>
        <taxon>Rhinocladiella</taxon>
    </lineage>
</organism>
<evidence type="ECO:0000313" key="5">
    <source>
        <dbReference type="Proteomes" id="UP000053617"/>
    </source>
</evidence>